<dbReference type="EMBL" id="JACJSW010000175">
    <property type="protein sequence ID" value="MBD2623229.1"/>
    <property type="molecule type" value="Genomic_DNA"/>
</dbReference>
<comment type="caution">
    <text evidence="1">The sequence shown here is derived from an EMBL/GenBank/DDBJ whole genome shotgun (WGS) entry which is preliminary data.</text>
</comment>
<accession>A0ABR8HXI7</accession>
<proteinExistence type="predicted"/>
<sequence>MVRYDGFLPSSQSSNFCCYVLLLSGALRRIFTFKSKQQFLLSNAPYVLLLSGALRRIFTFKSKQQFLPSNAPYVLLLS</sequence>
<evidence type="ECO:0000313" key="1">
    <source>
        <dbReference type="EMBL" id="MBD2623229.1"/>
    </source>
</evidence>
<dbReference type="Proteomes" id="UP000636187">
    <property type="component" value="Unassembled WGS sequence"/>
</dbReference>
<gene>
    <name evidence="1" type="ORF">H6G48_16735</name>
</gene>
<protein>
    <submittedName>
        <fullName evidence="1">Uncharacterized protein</fullName>
    </submittedName>
</protein>
<name>A0ABR8HXI7_9CHRO</name>
<organism evidence="1 2">
    <name type="scientific">Microcystis flos-aquae FACHB-1344</name>
    <dbReference type="NCBI Taxonomy" id="2692899"/>
    <lineage>
        <taxon>Bacteria</taxon>
        <taxon>Bacillati</taxon>
        <taxon>Cyanobacteriota</taxon>
        <taxon>Cyanophyceae</taxon>
        <taxon>Oscillatoriophycideae</taxon>
        <taxon>Chroococcales</taxon>
        <taxon>Microcystaceae</taxon>
        <taxon>Microcystis</taxon>
    </lineage>
</organism>
<evidence type="ECO:0000313" key="2">
    <source>
        <dbReference type="Proteomes" id="UP000636187"/>
    </source>
</evidence>
<reference evidence="1 2" key="1">
    <citation type="journal article" date="2020" name="ISME J.">
        <title>Comparative genomics reveals insights into cyanobacterial evolution and habitat adaptation.</title>
        <authorList>
            <person name="Chen M.Y."/>
            <person name="Teng W.K."/>
            <person name="Zhao L."/>
            <person name="Hu C.X."/>
            <person name="Zhou Y.K."/>
            <person name="Han B.P."/>
            <person name="Song L.R."/>
            <person name="Shu W.S."/>
        </authorList>
    </citation>
    <scope>NUCLEOTIDE SEQUENCE [LARGE SCALE GENOMIC DNA]</scope>
    <source>
        <strain evidence="1 2">FACHB-1344</strain>
    </source>
</reference>
<keyword evidence="2" id="KW-1185">Reference proteome</keyword>